<dbReference type="SUPFAM" id="SSF54106">
    <property type="entry name" value="LysM domain"/>
    <property type="match status" value="1"/>
</dbReference>
<dbReference type="PANTHER" id="PTHR34700">
    <property type="entry name" value="POTASSIUM BINDING PROTEIN KBP"/>
    <property type="match status" value="1"/>
</dbReference>
<protein>
    <submittedName>
        <fullName evidence="2">LysM domain-containing protein</fullName>
    </submittedName>
</protein>
<dbReference type="Proteomes" id="UP000273252">
    <property type="component" value="Unassembled WGS sequence"/>
</dbReference>
<dbReference type="InterPro" id="IPR018392">
    <property type="entry name" value="LysM"/>
</dbReference>
<proteinExistence type="predicted"/>
<dbReference type="CDD" id="cd00118">
    <property type="entry name" value="LysM"/>
    <property type="match status" value="1"/>
</dbReference>
<accession>A0A3A6Q9G8</accession>
<dbReference type="AlphaFoldDB" id="A0A3A6Q9G8"/>
<sequence>MMYLPILMVILLTAKGGAMSRATRYSVPILVFLLMTVSSNGSKADNTLSIKENKPSSYTVVKGDTLWGISGMYLENPEMWSYLWQVNPDVTNPNLIHPGDKLHLSWRYGQPNLKTKPTVKLSPRVRVIKRQPTPVIDEGIVLPYLESLLLLNKNKVAKSSRVLGASSGLKLLSQQALLYVSGHQTHKAWGLYRIVNEFTRDEQVMVAVKKIASATLAISDEEFSGLVVDDLRQEILVDDIALPFVEEQQEVVDIALTPKPAPFGLETHILGAFDDVHFAANGQVVVIDRGRDDGLTKGSHFSLFNQGAKVIAKSSASEHLQLAIQNKIILPDSRIGHLMVIQAYESISLAVVMGSISQVSKETQLQASTAAEIKSLSNFNSAESKRP</sequence>
<reference evidence="2 3" key="1">
    <citation type="submission" date="2018-08" db="EMBL/GenBank/DDBJ databases">
        <title>Vibrio isolated from the Eastern China Marginal Seas.</title>
        <authorList>
            <person name="Li Y."/>
        </authorList>
    </citation>
    <scope>NUCLEOTIDE SEQUENCE [LARGE SCALE GENOMIC DNA]</scope>
    <source>
        <strain evidence="2 3">BEI233</strain>
    </source>
</reference>
<gene>
    <name evidence="2" type="ORF">DZ860_19730</name>
</gene>
<evidence type="ECO:0000313" key="2">
    <source>
        <dbReference type="EMBL" id="RJX66680.1"/>
    </source>
</evidence>
<organism evidence="2 3">
    <name type="scientific">Vibrio sinensis</name>
    <dbReference type="NCBI Taxonomy" id="2302434"/>
    <lineage>
        <taxon>Bacteria</taxon>
        <taxon>Pseudomonadati</taxon>
        <taxon>Pseudomonadota</taxon>
        <taxon>Gammaproteobacteria</taxon>
        <taxon>Vibrionales</taxon>
        <taxon>Vibrionaceae</taxon>
        <taxon>Vibrio</taxon>
    </lineage>
</organism>
<dbReference type="OrthoDB" id="9765158at2"/>
<dbReference type="PANTHER" id="PTHR34700:SF4">
    <property type="entry name" value="PHAGE-LIKE ELEMENT PBSX PROTEIN XKDP"/>
    <property type="match status" value="1"/>
</dbReference>
<evidence type="ECO:0000313" key="3">
    <source>
        <dbReference type="Proteomes" id="UP000273252"/>
    </source>
</evidence>
<dbReference type="EMBL" id="QVMU01000026">
    <property type="protein sequence ID" value="RJX66680.1"/>
    <property type="molecule type" value="Genomic_DNA"/>
</dbReference>
<dbReference type="PROSITE" id="PS51782">
    <property type="entry name" value="LYSM"/>
    <property type="match status" value="1"/>
</dbReference>
<dbReference type="Gene3D" id="3.10.350.10">
    <property type="entry name" value="LysM domain"/>
    <property type="match status" value="1"/>
</dbReference>
<dbReference type="Pfam" id="PF01476">
    <property type="entry name" value="LysM"/>
    <property type="match status" value="1"/>
</dbReference>
<name>A0A3A6Q9G8_9VIBR</name>
<evidence type="ECO:0000259" key="1">
    <source>
        <dbReference type="PROSITE" id="PS51782"/>
    </source>
</evidence>
<dbReference type="InterPro" id="IPR052196">
    <property type="entry name" value="Bact_Kbp"/>
</dbReference>
<keyword evidence="3" id="KW-1185">Reference proteome</keyword>
<comment type="caution">
    <text evidence="2">The sequence shown here is derived from an EMBL/GenBank/DDBJ whole genome shotgun (WGS) entry which is preliminary data.</text>
</comment>
<dbReference type="InterPro" id="IPR036779">
    <property type="entry name" value="LysM_dom_sf"/>
</dbReference>
<feature type="domain" description="LysM" evidence="1">
    <location>
        <begin position="56"/>
        <end position="104"/>
    </location>
</feature>